<dbReference type="OrthoDB" id="1953676at2"/>
<protein>
    <recommendedName>
        <fullName evidence="3">Twitching motility protein PilT</fullName>
    </recommendedName>
</protein>
<dbReference type="AlphaFoldDB" id="A0A1M7Y1Z5"/>
<name>A0A1M7Y1Z5_9FIRM</name>
<accession>A0A1M7Y1Z5</accession>
<dbReference type="RefSeq" id="WP_073587718.1">
    <property type="nucleotide sequence ID" value="NZ_FRFD01000003.1"/>
</dbReference>
<evidence type="ECO:0008006" key="3">
    <source>
        <dbReference type="Google" id="ProtNLM"/>
    </source>
</evidence>
<dbReference type="STRING" id="1121345.SAMN02745217_01096"/>
<sequence>MIQIIAGEKGKGKTKVLIEKANQAAREVKGNIIYLDKNNKHMYELSNRIRLINVKDYCIENSSEFIGFICGLVSQDHDLEAVFLDSFLTIAFIEGDLLTPTLIKLEKISKEYNVDFIISISLAEHAFPEIIRENIAVAL</sequence>
<dbReference type="Proteomes" id="UP000184612">
    <property type="component" value="Unassembled WGS sequence"/>
</dbReference>
<dbReference type="EMBL" id="FRFD01000003">
    <property type="protein sequence ID" value="SHO45888.1"/>
    <property type="molecule type" value="Genomic_DNA"/>
</dbReference>
<evidence type="ECO:0000313" key="1">
    <source>
        <dbReference type="EMBL" id="SHO45888.1"/>
    </source>
</evidence>
<keyword evidence="2" id="KW-1185">Reference proteome</keyword>
<evidence type="ECO:0000313" key="2">
    <source>
        <dbReference type="Proteomes" id="UP000184612"/>
    </source>
</evidence>
<reference evidence="1 2" key="1">
    <citation type="submission" date="2016-12" db="EMBL/GenBank/DDBJ databases">
        <authorList>
            <person name="Song W.-J."/>
            <person name="Kurnit D.M."/>
        </authorList>
    </citation>
    <scope>NUCLEOTIDE SEQUENCE [LARGE SCALE GENOMIC DNA]</scope>
    <source>
        <strain evidence="1 2">DSM 12503</strain>
    </source>
</reference>
<proteinExistence type="predicted"/>
<organism evidence="1 2">
    <name type="scientific">Anaerocolumna xylanovorans DSM 12503</name>
    <dbReference type="NCBI Taxonomy" id="1121345"/>
    <lineage>
        <taxon>Bacteria</taxon>
        <taxon>Bacillati</taxon>
        <taxon>Bacillota</taxon>
        <taxon>Clostridia</taxon>
        <taxon>Lachnospirales</taxon>
        <taxon>Lachnospiraceae</taxon>
        <taxon>Anaerocolumna</taxon>
    </lineage>
</organism>
<gene>
    <name evidence="1" type="ORF">SAMN02745217_01096</name>
</gene>